<dbReference type="AlphaFoldDB" id="A0A835ILY6"/>
<dbReference type="EMBL" id="JADFTS010000002">
    <property type="protein sequence ID" value="KAF9618692.1"/>
    <property type="molecule type" value="Genomic_DNA"/>
</dbReference>
<sequence>MCMAKDTTSVDQFLPIMQQHRQSEVSNLTATSTGPLLNIDNNVIQVSLGCADVDPHLNIDASNEELNSVDEDGHLQLSSDQSHETVSVLQVFAIGLNSQYIIFFFECLRFGLGKLKYGGDRGRPLAGGVNSDEDWQWFMVEEEDGFTDVRSKMTAAGDDNIYGHLGRTCGDVRETTKSTSYIIFTGKLLTSGMASGSERCLATLQRMCKLFTSPMVTTATTRALGPLVLLAPYHALCWLP</sequence>
<reference evidence="1 2" key="1">
    <citation type="submission" date="2020-10" db="EMBL/GenBank/DDBJ databases">
        <title>The Coptis chinensis genome and diversification of protoberbering-type alkaloids.</title>
        <authorList>
            <person name="Wang B."/>
            <person name="Shu S."/>
            <person name="Song C."/>
            <person name="Liu Y."/>
        </authorList>
    </citation>
    <scope>NUCLEOTIDE SEQUENCE [LARGE SCALE GENOMIC DNA]</scope>
    <source>
        <strain evidence="1">HL-2020</strain>
        <tissue evidence="1">Leaf</tissue>
    </source>
</reference>
<comment type="caution">
    <text evidence="1">The sequence shown here is derived from an EMBL/GenBank/DDBJ whole genome shotgun (WGS) entry which is preliminary data.</text>
</comment>
<gene>
    <name evidence="1" type="ORF">IFM89_002387</name>
</gene>
<evidence type="ECO:0000313" key="1">
    <source>
        <dbReference type="EMBL" id="KAF9618692.1"/>
    </source>
</evidence>
<evidence type="ECO:0000313" key="2">
    <source>
        <dbReference type="Proteomes" id="UP000631114"/>
    </source>
</evidence>
<keyword evidence="2" id="KW-1185">Reference proteome</keyword>
<accession>A0A835ILY6</accession>
<organism evidence="1 2">
    <name type="scientific">Coptis chinensis</name>
    <dbReference type="NCBI Taxonomy" id="261450"/>
    <lineage>
        <taxon>Eukaryota</taxon>
        <taxon>Viridiplantae</taxon>
        <taxon>Streptophyta</taxon>
        <taxon>Embryophyta</taxon>
        <taxon>Tracheophyta</taxon>
        <taxon>Spermatophyta</taxon>
        <taxon>Magnoliopsida</taxon>
        <taxon>Ranunculales</taxon>
        <taxon>Ranunculaceae</taxon>
        <taxon>Coptidoideae</taxon>
        <taxon>Coptis</taxon>
    </lineage>
</organism>
<dbReference type="Proteomes" id="UP000631114">
    <property type="component" value="Unassembled WGS sequence"/>
</dbReference>
<proteinExistence type="predicted"/>
<protein>
    <submittedName>
        <fullName evidence="1">Uncharacterized protein</fullName>
    </submittedName>
</protein>
<name>A0A835ILY6_9MAGN</name>